<dbReference type="InterPro" id="IPR039848">
    <property type="entry name" value="Ribosomal_mS35_mt"/>
</dbReference>
<dbReference type="InterPro" id="IPR019349">
    <property type="entry name" value="Ribosomal_mS35_mit"/>
</dbReference>
<proteinExistence type="predicted"/>
<organism evidence="3">
    <name type="scientific">Cryptococcus bacillisporus CA1280</name>
    <dbReference type="NCBI Taxonomy" id="1296109"/>
    <lineage>
        <taxon>Eukaryota</taxon>
        <taxon>Fungi</taxon>
        <taxon>Dikarya</taxon>
        <taxon>Basidiomycota</taxon>
        <taxon>Agaricomycotina</taxon>
        <taxon>Tremellomycetes</taxon>
        <taxon>Tremellales</taxon>
        <taxon>Cryptococcaceae</taxon>
        <taxon>Cryptococcus</taxon>
        <taxon>Cryptococcus gattii species complex</taxon>
    </lineage>
</organism>
<sequence length="267" mass="30223">MSLSAPARILRKPTVSRQFSTSRPVLASRGAAKPEGPGIRSRPWSVQNVPKFAFDDATSLGWMRMFRIQEGEGLVRKIEEDREALRAANKTKFTPPTAPIRLTSTIDLAHPDSRYHTKCVLLVPINALPLSTPEAVHRFKLLAGPRWTPGKPGRNEFIKDESNGGENGWIKISEERFESARQNRRSASDILERLVNAANDRESPLPADLPIDTRHLLARHRKKRSRQNPFRWAPGQEFLSPHQEVGGVRGFPINWLPEELREKALKK</sequence>
<dbReference type="PANTHER" id="PTHR13490">
    <property type="entry name" value="MITOCHONDRIAL 28S RIBOSOMAL PROTEIN S28"/>
    <property type="match status" value="1"/>
</dbReference>
<evidence type="ECO:0000259" key="2">
    <source>
        <dbReference type="Pfam" id="PF10213"/>
    </source>
</evidence>
<name>A0A0D0ULE1_CRYGA</name>
<dbReference type="OrthoDB" id="283424at2759"/>
<evidence type="ECO:0000256" key="1">
    <source>
        <dbReference type="SAM" id="MobiDB-lite"/>
    </source>
</evidence>
<dbReference type="HOGENOM" id="CLU_072379_0_0_1"/>
<protein>
    <recommendedName>
        <fullName evidence="2">Small ribosomal subunit protein mS35 mitochondrial conserved domain-containing protein</fullName>
    </recommendedName>
</protein>
<dbReference type="GO" id="GO:0032543">
    <property type="term" value="P:mitochondrial translation"/>
    <property type="evidence" value="ECO:0007669"/>
    <property type="project" value="InterPro"/>
</dbReference>
<accession>A0A0D0ULE1</accession>
<feature type="domain" description="Small ribosomal subunit protein mS35 mitochondrial conserved" evidence="2">
    <location>
        <begin position="93"/>
        <end position="232"/>
    </location>
</feature>
<dbReference type="PANTHER" id="PTHR13490:SF0">
    <property type="entry name" value="SMALL RIBOSOMAL SUBUNIT PROTEIN MS35"/>
    <property type="match status" value="1"/>
</dbReference>
<dbReference type="GO" id="GO:0005763">
    <property type="term" value="C:mitochondrial small ribosomal subunit"/>
    <property type="evidence" value="ECO:0007669"/>
    <property type="project" value="TreeGrafter"/>
</dbReference>
<feature type="region of interest" description="Disordered" evidence="1">
    <location>
        <begin position="14"/>
        <end position="42"/>
    </location>
</feature>
<reference evidence="3" key="1">
    <citation type="submission" date="2015-01" db="EMBL/GenBank/DDBJ databases">
        <title>The Genome Sequence of Cryptococcus gattii CA1280.</title>
        <authorList>
            <consortium name="The Broad Institute Genomics Platform"/>
            <person name="Cuomo C."/>
            <person name="Litvintseva A."/>
            <person name="Chen Y."/>
            <person name="Heitman J."/>
            <person name="Sun S."/>
            <person name="Springer D."/>
            <person name="Dromer F."/>
            <person name="Young S."/>
            <person name="Zeng Q."/>
            <person name="Gargeya S."/>
            <person name="Abouelleil A."/>
            <person name="Alvarado L."/>
            <person name="Chapman S.B."/>
            <person name="Gainer-Dewar J."/>
            <person name="Goldberg J."/>
            <person name="Griggs A."/>
            <person name="Gujja S."/>
            <person name="Hansen M."/>
            <person name="Howarth C."/>
            <person name="Imamovic A."/>
            <person name="Larimer J."/>
            <person name="Murphy C."/>
            <person name="Naylor J."/>
            <person name="Pearson M."/>
            <person name="Priest M."/>
            <person name="Roberts A."/>
            <person name="Saif S."/>
            <person name="Shea T."/>
            <person name="Sykes S."/>
            <person name="Wortman J."/>
            <person name="Nusbaum C."/>
            <person name="Birren B."/>
        </authorList>
    </citation>
    <scope>NUCLEOTIDE SEQUENCE [LARGE SCALE GENOMIC DNA]</scope>
    <source>
        <strain evidence="3">CA1280</strain>
    </source>
</reference>
<dbReference type="Pfam" id="PF10213">
    <property type="entry name" value="MRP-S28"/>
    <property type="match status" value="1"/>
</dbReference>
<dbReference type="EMBL" id="KN847976">
    <property type="protein sequence ID" value="KIR49008.1"/>
    <property type="molecule type" value="Genomic_DNA"/>
</dbReference>
<evidence type="ECO:0000313" key="3">
    <source>
        <dbReference type="EMBL" id="KIR49008.1"/>
    </source>
</evidence>
<dbReference type="GO" id="GO:0003735">
    <property type="term" value="F:structural constituent of ribosome"/>
    <property type="evidence" value="ECO:0007669"/>
    <property type="project" value="InterPro"/>
</dbReference>
<gene>
    <name evidence="3" type="ORF">I312_02078</name>
</gene>
<dbReference type="AlphaFoldDB" id="A0A0D0ULE1"/>